<protein>
    <submittedName>
        <fullName evidence="2">Uncharacterized protein</fullName>
    </submittedName>
</protein>
<dbReference type="Proteomes" id="UP000075882">
    <property type="component" value="Unassembled WGS sequence"/>
</dbReference>
<proteinExistence type="predicted"/>
<name>A0A8W7PV08_ANOCL</name>
<sequence length="169" mass="17741">MVGMMTNFLAGKRDGSGSSWNALAKVLRHVCPRKRDSFCRRPQAHPTRRVDACASSGLPRAGAAVAVENIFQRDNSGGLSSTEEAKPIDVGLGHRSQPPRTERNAAQQPRSGIGEPSIRGEKRRAQPTGTSAANTITTTTTGSTAKRPALGGGGGSGVNRQQHTDNGEV</sequence>
<evidence type="ECO:0000313" key="2">
    <source>
        <dbReference type="EnsemblMetazoa" id="ACOM037202-PA.1"/>
    </source>
</evidence>
<feature type="compositionally biased region" description="Low complexity" evidence="1">
    <location>
        <begin position="128"/>
        <end position="145"/>
    </location>
</feature>
<evidence type="ECO:0000256" key="1">
    <source>
        <dbReference type="SAM" id="MobiDB-lite"/>
    </source>
</evidence>
<reference evidence="2" key="1">
    <citation type="submission" date="2022-08" db="UniProtKB">
        <authorList>
            <consortium name="EnsemblMetazoa"/>
        </authorList>
    </citation>
    <scope>IDENTIFICATION</scope>
</reference>
<dbReference type="EnsemblMetazoa" id="ACOM037202-RA">
    <property type="protein sequence ID" value="ACOM037202-PA.1"/>
    <property type="gene ID" value="ACOM037202"/>
</dbReference>
<organism evidence="2">
    <name type="scientific">Anopheles coluzzii</name>
    <name type="common">African malaria mosquito</name>
    <dbReference type="NCBI Taxonomy" id="1518534"/>
    <lineage>
        <taxon>Eukaryota</taxon>
        <taxon>Metazoa</taxon>
        <taxon>Ecdysozoa</taxon>
        <taxon>Arthropoda</taxon>
        <taxon>Hexapoda</taxon>
        <taxon>Insecta</taxon>
        <taxon>Pterygota</taxon>
        <taxon>Neoptera</taxon>
        <taxon>Endopterygota</taxon>
        <taxon>Diptera</taxon>
        <taxon>Nematocera</taxon>
        <taxon>Culicoidea</taxon>
        <taxon>Culicidae</taxon>
        <taxon>Anophelinae</taxon>
        <taxon>Anopheles</taxon>
    </lineage>
</organism>
<accession>A0A8W7PV08</accession>
<feature type="region of interest" description="Disordered" evidence="1">
    <location>
        <begin position="74"/>
        <end position="169"/>
    </location>
</feature>
<dbReference type="AlphaFoldDB" id="A0A8W7PV08"/>